<keyword evidence="2" id="KW-1185">Reference proteome</keyword>
<evidence type="ECO:0000313" key="2">
    <source>
        <dbReference type="Proteomes" id="UP001055811"/>
    </source>
</evidence>
<protein>
    <submittedName>
        <fullName evidence="1">Uncharacterized protein</fullName>
    </submittedName>
</protein>
<accession>A0ACB9E3U0</accession>
<evidence type="ECO:0000313" key="1">
    <source>
        <dbReference type="EMBL" id="KAI3753614.1"/>
    </source>
</evidence>
<dbReference type="Proteomes" id="UP001055811">
    <property type="component" value="Linkage Group LG04"/>
</dbReference>
<name>A0ACB9E3U0_CICIN</name>
<organism evidence="1 2">
    <name type="scientific">Cichorium intybus</name>
    <name type="common">Chicory</name>
    <dbReference type="NCBI Taxonomy" id="13427"/>
    <lineage>
        <taxon>Eukaryota</taxon>
        <taxon>Viridiplantae</taxon>
        <taxon>Streptophyta</taxon>
        <taxon>Embryophyta</taxon>
        <taxon>Tracheophyta</taxon>
        <taxon>Spermatophyta</taxon>
        <taxon>Magnoliopsida</taxon>
        <taxon>eudicotyledons</taxon>
        <taxon>Gunneridae</taxon>
        <taxon>Pentapetalae</taxon>
        <taxon>asterids</taxon>
        <taxon>campanulids</taxon>
        <taxon>Asterales</taxon>
        <taxon>Asteraceae</taxon>
        <taxon>Cichorioideae</taxon>
        <taxon>Cichorieae</taxon>
        <taxon>Cichoriinae</taxon>
        <taxon>Cichorium</taxon>
    </lineage>
</organism>
<gene>
    <name evidence="1" type="ORF">L2E82_25673</name>
</gene>
<reference evidence="2" key="1">
    <citation type="journal article" date="2022" name="Mol. Ecol. Resour.">
        <title>The genomes of chicory, endive, great burdock and yacon provide insights into Asteraceae palaeo-polyploidization history and plant inulin production.</title>
        <authorList>
            <person name="Fan W."/>
            <person name="Wang S."/>
            <person name="Wang H."/>
            <person name="Wang A."/>
            <person name="Jiang F."/>
            <person name="Liu H."/>
            <person name="Zhao H."/>
            <person name="Xu D."/>
            <person name="Zhang Y."/>
        </authorList>
    </citation>
    <scope>NUCLEOTIDE SEQUENCE [LARGE SCALE GENOMIC DNA]</scope>
    <source>
        <strain evidence="2">cv. Punajuju</strain>
    </source>
</reference>
<sequence length="111" mass="12445">MSTSSPPAPRFALSLAVAVLLSRPSYLLNSTSELAFNATPSPYFFLLDSVLELEVVIYYTLVEQHFVIGDPISIEQHLVFGTLLLDWNNFLWVNKAVITCISFYASCYDAF</sequence>
<proteinExistence type="predicted"/>
<dbReference type="EMBL" id="CM042012">
    <property type="protein sequence ID" value="KAI3753614.1"/>
    <property type="molecule type" value="Genomic_DNA"/>
</dbReference>
<reference evidence="1 2" key="2">
    <citation type="journal article" date="2022" name="Mol. Ecol. Resour.">
        <title>The genomes of chicory, endive, great burdock and yacon provide insights into Asteraceae paleo-polyploidization history and plant inulin production.</title>
        <authorList>
            <person name="Fan W."/>
            <person name="Wang S."/>
            <person name="Wang H."/>
            <person name="Wang A."/>
            <person name="Jiang F."/>
            <person name="Liu H."/>
            <person name="Zhao H."/>
            <person name="Xu D."/>
            <person name="Zhang Y."/>
        </authorList>
    </citation>
    <scope>NUCLEOTIDE SEQUENCE [LARGE SCALE GENOMIC DNA]</scope>
    <source>
        <strain evidence="2">cv. Punajuju</strain>
        <tissue evidence="1">Leaves</tissue>
    </source>
</reference>
<comment type="caution">
    <text evidence="1">The sequence shown here is derived from an EMBL/GenBank/DDBJ whole genome shotgun (WGS) entry which is preliminary data.</text>
</comment>